<evidence type="ECO:0000256" key="1">
    <source>
        <dbReference type="ARBA" id="ARBA00004141"/>
    </source>
</evidence>
<evidence type="ECO:0000313" key="8">
    <source>
        <dbReference type="EMBL" id="KAF2097798.1"/>
    </source>
</evidence>
<comment type="subcellular location">
    <subcellularLocation>
        <location evidence="1">Membrane</location>
        <topology evidence="1">Multi-pass membrane protein</topology>
    </subcellularLocation>
</comment>
<evidence type="ECO:0000313" key="9">
    <source>
        <dbReference type="Proteomes" id="UP000799772"/>
    </source>
</evidence>
<dbReference type="Pfam" id="PF20684">
    <property type="entry name" value="Fung_rhodopsin"/>
    <property type="match status" value="1"/>
</dbReference>
<feature type="transmembrane region" description="Helical" evidence="6">
    <location>
        <begin position="13"/>
        <end position="33"/>
    </location>
</feature>
<dbReference type="Proteomes" id="UP000799772">
    <property type="component" value="Unassembled WGS sequence"/>
</dbReference>
<feature type="transmembrane region" description="Helical" evidence="6">
    <location>
        <begin position="174"/>
        <end position="199"/>
    </location>
</feature>
<dbReference type="GO" id="GO:0016020">
    <property type="term" value="C:membrane"/>
    <property type="evidence" value="ECO:0007669"/>
    <property type="project" value="UniProtKB-SubCell"/>
</dbReference>
<evidence type="ECO:0000259" key="7">
    <source>
        <dbReference type="Pfam" id="PF20684"/>
    </source>
</evidence>
<dbReference type="InterPro" id="IPR052337">
    <property type="entry name" value="SAT4-like"/>
</dbReference>
<keyword evidence="3 6" id="KW-1133">Transmembrane helix</keyword>
<evidence type="ECO:0000256" key="3">
    <source>
        <dbReference type="ARBA" id="ARBA00022989"/>
    </source>
</evidence>
<feature type="transmembrane region" description="Helical" evidence="6">
    <location>
        <begin position="45"/>
        <end position="64"/>
    </location>
</feature>
<evidence type="ECO:0000256" key="2">
    <source>
        <dbReference type="ARBA" id="ARBA00022692"/>
    </source>
</evidence>
<evidence type="ECO:0000256" key="5">
    <source>
        <dbReference type="ARBA" id="ARBA00038359"/>
    </source>
</evidence>
<dbReference type="PANTHER" id="PTHR33048:SF110">
    <property type="entry name" value="UBID FAMILY DECARBOXYLASE"/>
    <property type="match status" value="1"/>
</dbReference>
<dbReference type="EMBL" id="ML978127">
    <property type="protein sequence ID" value="KAF2097798.1"/>
    <property type="molecule type" value="Genomic_DNA"/>
</dbReference>
<accession>A0A9P4M591</accession>
<feature type="transmembrane region" description="Helical" evidence="6">
    <location>
        <begin position="104"/>
        <end position="122"/>
    </location>
</feature>
<feature type="transmembrane region" description="Helical" evidence="6">
    <location>
        <begin position="211"/>
        <end position="233"/>
    </location>
</feature>
<dbReference type="PANTHER" id="PTHR33048">
    <property type="entry name" value="PTH11-LIKE INTEGRAL MEMBRANE PROTEIN (AFU_ORTHOLOGUE AFUA_5G11245)"/>
    <property type="match status" value="1"/>
</dbReference>
<gene>
    <name evidence="8" type="ORF">NA57DRAFT_13344</name>
</gene>
<name>A0A9P4M591_9PEZI</name>
<dbReference type="OrthoDB" id="3903189at2759"/>
<feature type="transmembrane region" description="Helical" evidence="6">
    <location>
        <begin position="134"/>
        <end position="154"/>
    </location>
</feature>
<feature type="domain" description="Rhodopsin" evidence="7">
    <location>
        <begin position="29"/>
        <end position="269"/>
    </location>
</feature>
<keyword evidence="2 6" id="KW-0812">Transmembrane</keyword>
<reference evidence="8" key="1">
    <citation type="journal article" date="2020" name="Stud. Mycol.">
        <title>101 Dothideomycetes genomes: a test case for predicting lifestyles and emergence of pathogens.</title>
        <authorList>
            <person name="Haridas S."/>
            <person name="Albert R."/>
            <person name="Binder M."/>
            <person name="Bloem J."/>
            <person name="Labutti K."/>
            <person name="Salamov A."/>
            <person name="Andreopoulos B."/>
            <person name="Baker S."/>
            <person name="Barry K."/>
            <person name="Bills G."/>
            <person name="Bluhm B."/>
            <person name="Cannon C."/>
            <person name="Castanera R."/>
            <person name="Culley D."/>
            <person name="Daum C."/>
            <person name="Ezra D."/>
            <person name="Gonzalez J."/>
            <person name="Henrissat B."/>
            <person name="Kuo A."/>
            <person name="Liang C."/>
            <person name="Lipzen A."/>
            <person name="Lutzoni F."/>
            <person name="Magnuson J."/>
            <person name="Mondo S."/>
            <person name="Nolan M."/>
            <person name="Ohm R."/>
            <person name="Pangilinan J."/>
            <person name="Park H.-J."/>
            <person name="Ramirez L."/>
            <person name="Alfaro M."/>
            <person name="Sun H."/>
            <person name="Tritt A."/>
            <person name="Yoshinaga Y."/>
            <person name="Zwiers L.-H."/>
            <person name="Turgeon B."/>
            <person name="Goodwin S."/>
            <person name="Spatafora J."/>
            <person name="Crous P."/>
            <person name="Grigoriev I."/>
        </authorList>
    </citation>
    <scope>NUCLEOTIDE SEQUENCE</scope>
    <source>
        <strain evidence="8">CBS 133067</strain>
    </source>
</reference>
<evidence type="ECO:0000256" key="4">
    <source>
        <dbReference type="ARBA" id="ARBA00023136"/>
    </source>
</evidence>
<protein>
    <recommendedName>
        <fullName evidence="7">Rhodopsin domain-containing protein</fullName>
    </recommendedName>
</protein>
<sequence length="276" mass="31757">TSPPPSQILRESIAFWAVGLVLLVGRLESRAILHKSWKKLRADDYMMIATFCFYTTLLVLLQFSSRYATNEVDPSELPTILADPKEVADRVYGSKIVVGSNQCYLLTLWGVKGCLLTLYYQLTLNSRHNLFVKLVIVYVVLGLVAIEIPYFFILCRPFSQYWAMPVRNPQCASYFYYCIIQMVFNVSSDVLMLFIPIPFIVKAKVPPPKRALLLGIFSLGVFVILASVLNKYYNFTLPNTTVYMVWDIRETSTSIYVANIMCLWPLLRKMFGWRTF</sequence>
<feature type="non-terminal residue" evidence="8">
    <location>
        <position position="1"/>
    </location>
</feature>
<dbReference type="AlphaFoldDB" id="A0A9P4M591"/>
<evidence type="ECO:0000256" key="6">
    <source>
        <dbReference type="SAM" id="Phobius"/>
    </source>
</evidence>
<proteinExistence type="inferred from homology"/>
<organism evidence="8 9">
    <name type="scientific">Rhizodiscina lignyota</name>
    <dbReference type="NCBI Taxonomy" id="1504668"/>
    <lineage>
        <taxon>Eukaryota</taxon>
        <taxon>Fungi</taxon>
        <taxon>Dikarya</taxon>
        <taxon>Ascomycota</taxon>
        <taxon>Pezizomycotina</taxon>
        <taxon>Dothideomycetes</taxon>
        <taxon>Pleosporomycetidae</taxon>
        <taxon>Aulographales</taxon>
        <taxon>Rhizodiscinaceae</taxon>
        <taxon>Rhizodiscina</taxon>
    </lineage>
</organism>
<dbReference type="InterPro" id="IPR049326">
    <property type="entry name" value="Rhodopsin_dom_fungi"/>
</dbReference>
<comment type="caution">
    <text evidence="8">The sequence shown here is derived from an EMBL/GenBank/DDBJ whole genome shotgun (WGS) entry which is preliminary data.</text>
</comment>
<comment type="similarity">
    <text evidence="5">Belongs to the SAT4 family.</text>
</comment>
<keyword evidence="4 6" id="KW-0472">Membrane</keyword>
<feature type="non-terminal residue" evidence="8">
    <location>
        <position position="276"/>
    </location>
</feature>
<keyword evidence="9" id="KW-1185">Reference proteome</keyword>